<evidence type="ECO:0000313" key="3">
    <source>
        <dbReference type="Proteomes" id="UP001164746"/>
    </source>
</evidence>
<feature type="compositionally biased region" description="Polar residues" evidence="1">
    <location>
        <begin position="86"/>
        <end position="98"/>
    </location>
</feature>
<feature type="compositionally biased region" description="Low complexity" evidence="1">
    <location>
        <begin position="271"/>
        <end position="286"/>
    </location>
</feature>
<keyword evidence="3" id="KW-1185">Reference proteome</keyword>
<feature type="compositionally biased region" description="Polar residues" evidence="1">
    <location>
        <begin position="33"/>
        <end position="48"/>
    </location>
</feature>
<feature type="compositionally biased region" description="Polar residues" evidence="1">
    <location>
        <begin position="127"/>
        <end position="141"/>
    </location>
</feature>
<evidence type="ECO:0000313" key="2">
    <source>
        <dbReference type="EMBL" id="WAR20598.1"/>
    </source>
</evidence>
<accession>A0ABY7FEK4</accession>
<feature type="region of interest" description="Disordered" evidence="1">
    <location>
        <begin position="259"/>
        <end position="295"/>
    </location>
</feature>
<dbReference type="Proteomes" id="UP001164746">
    <property type="component" value="Chromosome 11"/>
</dbReference>
<feature type="region of interest" description="Disordered" evidence="1">
    <location>
        <begin position="21"/>
        <end position="141"/>
    </location>
</feature>
<reference evidence="2" key="1">
    <citation type="submission" date="2022-11" db="EMBL/GenBank/DDBJ databases">
        <title>Centuries of genome instability and evolution in soft-shell clam transmissible cancer (bioRxiv).</title>
        <authorList>
            <person name="Hart S.F.M."/>
            <person name="Yonemitsu M.A."/>
            <person name="Giersch R.M."/>
            <person name="Beal B.F."/>
            <person name="Arriagada G."/>
            <person name="Davis B.W."/>
            <person name="Ostrander E.A."/>
            <person name="Goff S.P."/>
            <person name="Metzger M.J."/>
        </authorList>
    </citation>
    <scope>NUCLEOTIDE SEQUENCE</scope>
    <source>
        <strain evidence="2">MELC-2E11</strain>
        <tissue evidence="2">Siphon/mantle</tissue>
    </source>
</reference>
<sequence length="405" mass="45289">MSHSFSSAWDKKMTYFVKSEKYKTSPRRWSPVRLTSSPKLSPRHSISSYVERKMSSGHAVMPEDVGKVTSPESTTSEEESETTSTKSITPYDDSQITSLKLKLPGDERKVTSNQTNTSDDDHKKTSRQSSSNSALSMATTTETSEVSGTILVIIISSGYSSSVILLSSISGGSFFPATGSGFRRRWEAEREMDRRLNIAKQKHAATTRLRKVNDVHGRLLQGKIRLLRTSFSQVTKELRKETKFLLEEMEGAEEVTPIRLPRIQSATPVDSRSSSGLSNLNGPSSRTGPKASGGRDGVCRACLFDPSNTSSRCKHFPCFLPFTYNSLSVLPKPQSYSVVGNYNQLLERCRDERPPTSLDHRKERGDTWYEVEECDTTESHAPRTSIKEKIRGLQQLVKEMKQLLV</sequence>
<evidence type="ECO:0000256" key="1">
    <source>
        <dbReference type="SAM" id="MobiDB-lite"/>
    </source>
</evidence>
<organism evidence="2 3">
    <name type="scientific">Mya arenaria</name>
    <name type="common">Soft-shell clam</name>
    <dbReference type="NCBI Taxonomy" id="6604"/>
    <lineage>
        <taxon>Eukaryota</taxon>
        <taxon>Metazoa</taxon>
        <taxon>Spiralia</taxon>
        <taxon>Lophotrochozoa</taxon>
        <taxon>Mollusca</taxon>
        <taxon>Bivalvia</taxon>
        <taxon>Autobranchia</taxon>
        <taxon>Heteroconchia</taxon>
        <taxon>Euheterodonta</taxon>
        <taxon>Imparidentia</taxon>
        <taxon>Neoheterodontei</taxon>
        <taxon>Myida</taxon>
        <taxon>Myoidea</taxon>
        <taxon>Myidae</taxon>
        <taxon>Mya</taxon>
    </lineage>
</organism>
<proteinExistence type="predicted"/>
<protein>
    <submittedName>
        <fullName evidence="2">Uncharacterized protein</fullName>
    </submittedName>
</protein>
<gene>
    <name evidence="2" type="ORF">MAR_002436</name>
</gene>
<dbReference type="EMBL" id="CP111022">
    <property type="protein sequence ID" value="WAR20598.1"/>
    <property type="molecule type" value="Genomic_DNA"/>
</dbReference>
<name>A0ABY7FEK4_MYAAR</name>